<protein>
    <submittedName>
        <fullName evidence="1">Uncharacterized protein</fullName>
    </submittedName>
</protein>
<keyword evidence="2" id="KW-1185">Reference proteome</keyword>
<evidence type="ECO:0000313" key="2">
    <source>
        <dbReference type="Proteomes" id="UP001172680"/>
    </source>
</evidence>
<evidence type="ECO:0000313" key="1">
    <source>
        <dbReference type="EMBL" id="KAJ9634530.1"/>
    </source>
</evidence>
<gene>
    <name evidence="1" type="ORF">H2199_008987</name>
</gene>
<proteinExistence type="predicted"/>
<dbReference type="EMBL" id="JAPDRP010000032">
    <property type="protein sequence ID" value="KAJ9634530.1"/>
    <property type="molecule type" value="Genomic_DNA"/>
</dbReference>
<organism evidence="1 2">
    <name type="scientific">Coniosporium tulheliwenetii</name>
    <dbReference type="NCBI Taxonomy" id="3383036"/>
    <lineage>
        <taxon>Eukaryota</taxon>
        <taxon>Fungi</taxon>
        <taxon>Dikarya</taxon>
        <taxon>Ascomycota</taxon>
        <taxon>Pezizomycotina</taxon>
        <taxon>Dothideomycetes</taxon>
        <taxon>Dothideomycetes incertae sedis</taxon>
        <taxon>Coniosporium</taxon>
    </lineage>
</organism>
<accession>A0ACC2YGU4</accession>
<dbReference type="Proteomes" id="UP001172680">
    <property type="component" value="Unassembled WGS sequence"/>
</dbReference>
<name>A0ACC2YGU4_9PEZI</name>
<reference evidence="1" key="1">
    <citation type="submission" date="2022-10" db="EMBL/GenBank/DDBJ databases">
        <title>Culturing micro-colonial fungi from biological soil crusts in the Mojave desert and describing Neophaeococcomyces mojavensis, and introducing the new genera and species Taxawa tesnikishii.</title>
        <authorList>
            <person name="Kurbessoian T."/>
            <person name="Stajich J.E."/>
        </authorList>
    </citation>
    <scope>NUCLEOTIDE SEQUENCE</scope>
    <source>
        <strain evidence="1">JES_115</strain>
    </source>
</reference>
<comment type="caution">
    <text evidence="1">The sequence shown here is derived from an EMBL/GenBank/DDBJ whole genome shotgun (WGS) entry which is preliminary data.</text>
</comment>
<sequence length="78" mass="8994">MEKPGICPWSRREVYLDNTMEKQDKVVDYAAEVLTRLGFARILMTVFIAILLFRTPNLMQYYGTSHSDTTTAKATMDE</sequence>